<keyword evidence="1" id="KW-0472">Membrane</keyword>
<dbReference type="PANTHER" id="PTHR37305">
    <property type="entry name" value="INTEGRAL MEMBRANE PROTEIN-RELATED"/>
    <property type="match status" value="1"/>
</dbReference>
<accession>A0A3E0WIG3</accession>
<dbReference type="Proteomes" id="UP000256488">
    <property type="component" value="Unassembled WGS sequence"/>
</dbReference>
<evidence type="ECO:0000313" key="3">
    <source>
        <dbReference type="Proteomes" id="UP000256488"/>
    </source>
</evidence>
<evidence type="ECO:0000256" key="1">
    <source>
        <dbReference type="SAM" id="Phobius"/>
    </source>
</evidence>
<evidence type="ECO:0008006" key="4">
    <source>
        <dbReference type="Google" id="ProtNLM"/>
    </source>
</evidence>
<gene>
    <name evidence="2" type="ORF">CAI16_17015</name>
</gene>
<dbReference type="RefSeq" id="WP_116279347.1">
    <property type="nucleotide sequence ID" value="NZ_NFZX01000053.1"/>
</dbReference>
<dbReference type="Pfam" id="PF12730">
    <property type="entry name" value="ABC2_membrane_4"/>
    <property type="match status" value="1"/>
</dbReference>
<dbReference type="CDD" id="cd21809">
    <property type="entry name" value="ABC-2_lan_permease-like"/>
    <property type="match status" value="1"/>
</dbReference>
<dbReference type="PANTHER" id="PTHR37305:SF1">
    <property type="entry name" value="MEMBRANE PROTEIN"/>
    <property type="match status" value="1"/>
</dbReference>
<keyword evidence="1" id="KW-1133">Transmembrane helix</keyword>
<feature type="transmembrane region" description="Helical" evidence="1">
    <location>
        <begin position="103"/>
        <end position="132"/>
    </location>
</feature>
<feature type="transmembrane region" description="Helical" evidence="1">
    <location>
        <begin position="144"/>
        <end position="165"/>
    </location>
</feature>
<organism evidence="2 3">
    <name type="scientific">Virgibacillus dokdonensis</name>
    <dbReference type="NCBI Taxonomy" id="302167"/>
    <lineage>
        <taxon>Bacteria</taxon>
        <taxon>Bacillati</taxon>
        <taxon>Bacillota</taxon>
        <taxon>Bacilli</taxon>
        <taxon>Bacillales</taxon>
        <taxon>Bacillaceae</taxon>
        <taxon>Virgibacillus</taxon>
    </lineage>
</organism>
<evidence type="ECO:0000313" key="2">
    <source>
        <dbReference type="EMBL" id="RFA32762.1"/>
    </source>
</evidence>
<feature type="transmembrane region" description="Helical" evidence="1">
    <location>
        <begin position="172"/>
        <end position="196"/>
    </location>
</feature>
<dbReference type="AlphaFoldDB" id="A0A3E0WIG3"/>
<protein>
    <recommendedName>
        <fullName evidence="4">ABC-2 family transporter protein</fullName>
    </recommendedName>
</protein>
<comment type="caution">
    <text evidence="2">The sequence shown here is derived from an EMBL/GenBank/DDBJ whole genome shotgun (WGS) entry which is preliminary data.</text>
</comment>
<dbReference type="EMBL" id="NFZX01000053">
    <property type="protein sequence ID" value="RFA32762.1"/>
    <property type="molecule type" value="Genomic_DNA"/>
</dbReference>
<reference evidence="2 3" key="1">
    <citation type="submission" date="2017-05" db="EMBL/GenBank/DDBJ databases">
        <title>Virgibacillus sp. AK90 isolated from a saltern of Kakinada, India.</title>
        <authorList>
            <person name="Gupta V."/>
            <person name="Sidhu C."/>
            <person name="Korpole S."/>
            <person name="Pinnaka A.K."/>
        </authorList>
    </citation>
    <scope>NUCLEOTIDE SEQUENCE [LARGE SCALE GENOMIC DNA]</scope>
    <source>
        <strain evidence="2 3">AK90</strain>
    </source>
</reference>
<sequence length="242" mass="27734">MSYLRIMQIEWQKLKRSGIMYIACGAPLFVVILQFLNFKLRYDILIPSGFSPWWVFIQEVGSFWGALVLPILAAIIVAIICGQEHSTNVWKYIMALPIKRWKVYIGKLFMTFFLLTIASVVLIFGMIMSSLVLGFNEPIPLQKIWWLFIFPLLGVIALTSIQMWLSTRFHNLSIPIGIGVICIVVSLFVAQSSITFWFPWAYPFMTAPIGTPYEPYFYSGLSVIVGMLCTLIGIYEFSKRDI</sequence>
<proteinExistence type="predicted"/>
<feature type="transmembrane region" description="Helical" evidence="1">
    <location>
        <begin position="20"/>
        <end position="40"/>
    </location>
</feature>
<feature type="transmembrane region" description="Helical" evidence="1">
    <location>
        <begin position="216"/>
        <end position="237"/>
    </location>
</feature>
<name>A0A3E0WIG3_9BACI</name>
<keyword evidence="1" id="KW-0812">Transmembrane</keyword>
<feature type="transmembrane region" description="Helical" evidence="1">
    <location>
        <begin position="60"/>
        <end position="82"/>
    </location>
</feature>